<dbReference type="PATRIC" id="fig|33881.3.peg.688"/>
<organism evidence="2 3">
    <name type="scientific">Curtobacterium luteum</name>
    <dbReference type="NCBI Taxonomy" id="33881"/>
    <lineage>
        <taxon>Bacteria</taxon>
        <taxon>Bacillati</taxon>
        <taxon>Actinomycetota</taxon>
        <taxon>Actinomycetes</taxon>
        <taxon>Micrococcales</taxon>
        <taxon>Microbacteriaceae</taxon>
        <taxon>Curtobacterium</taxon>
    </lineage>
</organism>
<protein>
    <submittedName>
        <fullName evidence="2">3-demethylubiquinone-9 3-methyltransferase</fullName>
    </submittedName>
</protein>
<evidence type="ECO:0000313" key="3">
    <source>
        <dbReference type="Proteomes" id="UP000078252"/>
    </source>
</evidence>
<proteinExistence type="predicted"/>
<keyword evidence="2" id="KW-0808">Transferase</keyword>
<dbReference type="EMBL" id="LDQC01000018">
    <property type="protein sequence ID" value="KTR09354.1"/>
    <property type="molecule type" value="Genomic_DNA"/>
</dbReference>
<dbReference type="Proteomes" id="UP000078252">
    <property type="component" value="Unassembled WGS sequence"/>
</dbReference>
<dbReference type="AlphaFoldDB" id="A0A175S0U9"/>
<dbReference type="InterPro" id="IPR028973">
    <property type="entry name" value="PhnB-like"/>
</dbReference>
<dbReference type="PANTHER" id="PTHR33990:SF1">
    <property type="entry name" value="PROTEIN YJDN"/>
    <property type="match status" value="1"/>
</dbReference>
<dbReference type="PANTHER" id="PTHR33990">
    <property type="entry name" value="PROTEIN YJDN-RELATED"/>
    <property type="match status" value="1"/>
</dbReference>
<dbReference type="STRING" id="33881.NS184_03110"/>
<evidence type="ECO:0000259" key="1">
    <source>
        <dbReference type="Pfam" id="PF00903"/>
    </source>
</evidence>
<keyword evidence="2" id="KW-0830">Ubiquinone</keyword>
<dbReference type="SUPFAM" id="SSF54593">
    <property type="entry name" value="Glyoxalase/Bleomycin resistance protein/Dihydroxybiphenyl dioxygenase"/>
    <property type="match status" value="1"/>
</dbReference>
<reference evidence="2 3" key="1">
    <citation type="journal article" date="2016" name="Front. Microbiol.">
        <title>Genomic Resource of Rice Seed Associated Bacteria.</title>
        <authorList>
            <person name="Midha S."/>
            <person name="Bansal K."/>
            <person name="Sharma S."/>
            <person name="Kumar N."/>
            <person name="Patil P.P."/>
            <person name="Chaudhry V."/>
            <person name="Patil P.B."/>
        </authorList>
    </citation>
    <scope>NUCLEOTIDE SEQUENCE [LARGE SCALE GENOMIC DNA]</scope>
    <source>
        <strain evidence="2 3">NS184</strain>
    </source>
</reference>
<dbReference type="CDD" id="cd06588">
    <property type="entry name" value="PhnB_like"/>
    <property type="match status" value="1"/>
</dbReference>
<dbReference type="GO" id="GO:0032259">
    <property type="term" value="P:methylation"/>
    <property type="evidence" value="ECO:0007669"/>
    <property type="project" value="UniProtKB-KW"/>
</dbReference>
<name>A0A175S0U9_9MICO</name>
<sequence>MTVHLNPYLGFRDSARQALEFYHSVFGGDLRIGTFREMGADVAPDDADKVMHGQLDIGNGLVLMASDAPADHPVDPGSSISVALSGDEVEALTRWWQGLSEGATIIEPFTQAPWGDTFGMLTDRFGTTWLVNATTTQLG</sequence>
<gene>
    <name evidence="2" type="ORF">NS184_03110</name>
</gene>
<dbReference type="RefSeq" id="WP_058724685.1">
    <property type="nucleotide sequence ID" value="NZ_LDQC01000018.1"/>
</dbReference>
<accession>A0A175S0U9</accession>
<keyword evidence="2" id="KW-0489">Methyltransferase</keyword>
<dbReference type="Pfam" id="PF00903">
    <property type="entry name" value="Glyoxalase"/>
    <property type="match status" value="1"/>
</dbReference>
<dbReference type="InterPro" id="IPR029068">
    <property type="entry name" value="Glyas_Bleomycin-R_OHBP_Dase"/>
</dbReference>
<dbReference type="OrthoDB" id="9795306at2"/>
<dbReference type="InterPro" id="IPR004360">
    <property type="entry name" value="Glyas_Fos-R_dOase_dom"/>
</dbReference>
<feature type="domain" description="Glyoxalase/fosfomycin resistance/dioxygenase" evidence="1">
    <location>
        <begin position="11"/>
        <end position="129"/>
    </location>
</feature>
<dbReference type="Gene3D" id="3.10.180.10">
    <property type="entry name" value="2,3-Dihydroxybiphenyl 1,2-Dioxygenase, domain 1"/>
    <property type="match status" value="1"/>
</dbReference>
<dbReference type="GO" id="GO:0008168">
    <property type="term" value="F:methyltransferase activity"/>
    <property type="evidence" value="ECO:0007669"/>
    <property type="project" value="UniProtKB-KW"/>
</dbReference>
<comment type="caution">
    <text evidence="2">The sequence shown here is derived from an EMBL/GenBank/DDBJ whole genome shotgun (WGS) entry which is preliminary data.</text>
</comment>
<evidence type="ECO:0000313" key="2">
    <source>
        <dbReference type="EMBL" id="KTR09354.1"/>
    </source>
</evidence>